<keyword evidence="12" id="KW-1185">Reference proteome</keyword>
<feature type="transmembrane region" description="Helical" evidence="9">
    <location>
        <begin position="229"/>
        <end position="251"/>
    </location>
</feature>
<feature type="region of interest" description="Disordered" evidence="8">
    <location>
        <begin position="1"/>
        <end position="53"/>
    </location>
</feature>
<feature type="transmembrane region" description="Helical" evidence="9">
    <location>
        <begin position="486"/>
        <end position="510"/>
    </location>
</feature>
<evidence type="ECO:0000256" key="2">
    <source>
        <dbReference type="ARBA" id="ARBA00008335"/>
    </source>
</evidence>
<feature type="transmembrane region" description="Helical" evidence="9">
    <location>
        <begin position="198"/>
        <end position="217"/>
    </location>
</feature>
<dbReference type="Pfam" id="PF07690">
    <property type="entry name" value="MFS_1"/>
    <property type="match status" value="1"/>
</dbReference>
<dbReference type="FunFam" id="1.20.1250.20:FF:000197">
    <property type="entry name" value="Siderophore iron transporter 1"/>
    <property type="match status" value="1"/>
</dbReference>
<feature type="transmembrane region" description="Helical" evidence="9">
    <location>
        <begin position="68"/>
        <end position="85"/>
    </location>
</feature>
<feature type="region of interest" description="Disordered" evidence="8">
    <location>
        <begin position="596"/>
        <end position="637"/>
    </location>
</feature>
<evidence type="ECO:0000256" key="7">
    <source>
        <dbReference type="ARBA" id="ARBA00023136"/>
    </source>
</evidence>
<keyword evidence="6" id="KW-0406">Ion transport</keyword>
<dbReference type="InterPro" id="IPR020846">
    <property type="entry name" value="MFS_dom"/>
</dbReference>
<dbReference type="PANTHER" id="PTHR23501">
    <property type="entry name" value="MAJOR FACILITATOR SUPERFAMILY"/>
    <property type="match status" value="1"/>
</dbReference>
<dbReference type="InterPro" id="IPR011701">
    <property type="entry name" value="MFS"/>
</dbReference>
<dbReference type="PANTHER" id="PTHR23501:SF87">
    <property type="entry name" value="SIDEROPHORE IRON TRANSPORTER 2"/>
    <property type="match status" value="1"/>
</dbReference>
<evidence type="ECO:0000256" key="4">
    <source>
        <dbReference type="ARBA" id="ARBA00022692"/>
    </source>
</evidence>
<dbReference type="GO" id="GO:0015343">
    <property type="term" value="F:siderophore-iron transmembrane transporter activity"/>
    <property type="evidence" value="ECO:0007669"/>
    <property type="project" value="TreeGrafter"/>
</dbReference>
<proteinExistence type="inferred from homology"/>
<dbReference type="SUPFAM" id="SSF103473">
    <property type="entry name" value="MFS general substrate transporter"/>
    <property type="match status" value="1"/>
</dbReference>
<dbReference type="EMBL" id="JANBVO010000035">
    <property type="protein sequence ID" value="KAJ9137254.1"/>
    <property type="molecule type" value="Genomic_DNA"/>
</dbReference>
<dbReference type="Gene3D" id="1.20.1250.20">
    <property type="entry name" value="MFS general substrate transporter like domains"/>
    <property type="match status" value="2"/>
</dbReference>
<evidence type="ECO:0000256" key="6">
    <source>
        <dbReference type="ARBA" id="ARBA00023065"/>
    </source>
</evidence>
<feature type="compositionally biased region" description="Acidic residues" evidence="8">
    <location>
        <begin position="43"/>
        <end position="53"/>
    </location>
</feature>
<evidence type="ECO:0000256" key="9">
    <source>
        <dbReference type="SAM" id="Phobius"/>
    </source>
</evidence>
<feature type="domain" description="Major facilitator superfamily (MFS) profile" evidence="10">
    <location>
        <begin position="72"/>
        <end position="586"/>
    </location>
</feature>
<evidence type="ECO:0000259" key="10">
    <source>
        <dbReference type="PROSITE" id="PS50850"/>
    </source>
</evidence>
<comment type="subcellular location">
    <subcellularLocation>
        <location evidence="1">Membrane</location>
        <topology evidence="1">Multi-pass membrane protein</topology>
    </subcellularLocation>
</comment>
<dbReference type="InterPro" id="IPR036259">
    <property type="entry name" value="MFS_trans_sf"/>
</dbReference>
<evidence type="ECO:0000256" key="5">
    <source>
        <dbReference type="ARBA" id="ARBA00022989"/>
    </source>
</evidence>
<feature type="transmembrane region" description="Helical" evidence="9">
    <location>
        <begin position="447"/>
        <end position="465"/>
    </location>
</feature>
<evidence type="ECO:0000313" key="12">
    <source>
        <dbReference type="Proteomes" id="UP001174694"/>
    </source>
</evidence>
<feature type="transmembrane region" description="Helical" evidence="9">
    <location>
        <begin position="564"/>
        <end position="583"/>
    </location>
</feature>
<dbReference type="PROSITE" id="PS50850">
    <property type="entry name" value="MFS"/>
    <property type="match status" value="1"/>
</dbReference>
<sequence length="637" mass="68952">MDRPSASSHRHHSLGISSAAADPEAAAVLPAEKPGYGTMPMQPDDEEPAESEEVQDGVRTIEAVAVTWSRWGLVFAYLGIFLMAFTTSLEGQTTYNLTPFATSSFSTHSLISTVYVVQNVVNAVIKPPMAKIADVFGRFEAFSLSILLYVLGYIQQACSQNVQTFASAQIFYSAGFTGLQILQQIFIADTSDLVNRALLSSLPNLPFLVTVWVGPIIANTILKNTSWRWGYAMWAVILPVMFLPLACSLSLNARKARKMGLITRTHRRFNGFASVKKLWFDLDIMGIFLLSAAFSLILIPLTLASRLPGGWGNGGVIAMLVVGFVFLIAYPVWEAIPSLAPQPLIPLSLLKSRTFCAGCGIGFFVFMVFFLSVQPYFYSYLLVVQNQSVAAAGHITQTFSFTSTITAIAVSLAIKYAHRYKHAICAGSFVYLAGIGLMIGYRTEDASVAQLVATQVALGVGAGMLNMPAQLGVQTAASSHHQHIAAATAVFLTLCEMGAAVGAAISGAVWGRLVPAKLEQYLPEGSKGKAAEIYASVVKARSYAVGSPERLAINRAYQETMTRLLTIAAGVCVPIVLLGFLMADYRLNEMGRRVKGTEEEAEAEEDAAAAAEEAEQMRERRRSKRWSLRSWVGATGE</sequence>
<feature type="transmembrane region" description="Helical" evidence="9">
    <location>
        <begin position="398"/>
        <end position="416"/>
    </location>
</feature>
<evidence type="ECO:0000313" key="11">
    <source>
        <dbReference type="EMBL" id="KAJ9137254.1"/>
    </source>
</evidence>
<gene>
    <name evidence="11" type="ORF">NKR23_g9226</name>
</gene>
<comment type="similarity">
    <text evidence="2">Belongs to the major facilitator superfamily.</text>
</comment>
<keyword evidence="5 9" id="KW-1133">Transmembrane helix</keyword>
<evidence type="ECO:0000256" key="8">
    <source>
        <dbReference type="SAM" id="MobiDB-lite"/>
    </source>
</evidence>
<dbReference type="Proteomes" id="UP001174694">
    <property type="component" value="Unassembled WGS sequence"/>
</dbReference>
<evidence type="ECO:0000256" key="1">
    <source>
        <dbReference type="ARBA" id="ARBA00004141"/>
    </source>
</evidence>
<organism evidence="11 12">
    <name type="scientific">Pleurostoma richardsiae</name>
    <dbReference type="NCBI Taxonomy" id="41990"/>
    <lineage>
        <taxon>Eukaryota</taxon>
        <taxon>Fungi</taxon>
        <taxon>Dikarya</taxon>
        <taxon>Ascomycota</taxon>
        <taxon>Pezizomycotina</taxon>
        <taxon>Sordariomycetes</taxon>
        <taxon>Sordariomycetidae</taxon>
        <taxon>Calosphaeriales</taxon>
        <taxon>Pleurostomataceae</taxon>
        <taxon>Pleurostoma</taxon>
    </lineage>
</organism>
<feature type="transmembrane region" description="Helical" evidence="9">
    <location>
        <begin position="105"/>
        <end position="125"/>
    </location>
</feature>
<feature type="transmembrane region" description="Helical" evidence="9">
    <location>
        <begin position="311"/>
        <end position="333"/>
    </location>
</feature>
<dbReference type="GO" id="GO:0005886">
    <property type="term" value="C:plasma membrane"/>
    <property type="evidence" value="ECO:0007669"/>
    <property type="project" value="TreeGrafter"/>
</dbReference>
<feature type="transmembrane region" description="Helical" evidence="9">
    <location>
        <begin position="166"/>
        <end position="186"/>
    </location>
</feature>
<keyword evidence="7 9" id="KW-0472">Membrane</keyword>
<feature type="transmembrane region" description="Helical" evidence="9">
    <location>
        <begin position="354"/>
        <end position="378"/>
    </location>
</feature>
<feature type="compositionally biased region" description="Low complexity" evidence="8">
    <location>
        <begin position="19"/>
        <end position="32"/>
    </location>
</feature>
<accession>A0AA38VK90</accession>
<feature type="transmembrane region" description="Helical" evidence="9">
    <location>
        <begin position="278"/>
        <end position="299"/>
    </location>
</feature>
<protein>
    <submittedName>
        <fullName evidence="11">MFS general substrate transporter</fullName>
    </submittedName>
</protein>
<keyword evidence="3" id="KW-0813">Transport</keyword>
<feature type="transmembrane region" description="Helical" evidence="9">
    <location>
        <begin position="423"/>
        <end position="441"/>
    </location>
</feature>
<feature type="transmembrane region" description="Helical" evidence="9">
    <location>
        <begin position="137"/>
        <end position="154"/>
    </location>
</feature>
<comment type="caution">
    <text evidence="11">The sequence shown here is derived from an EMBL/GenBank/DDBJ whole genome shotgun (WGS) entry which is preliminary data.</text>
</comment>
<name>A0AA38VK90_9PEZI</name>
<dbReference type="AlphaFoldDB" id="A0AA38VK90"/>
<reference evidence="11" key="1">
    <citation type="submission" date="2022-07" db="EMBL/GenBank/DDBJ databases">
        <title>Fungi with potential for degradation of polypropylene.</title>
        <authorList>
            <person name="Gostincar C."/>
        </authorList>
    </citation>
    <scope>NUCLEOTIDE SEQUENCE</scope>
    <source>
        <strain evidence="11">EXF-13308</strain>
    </source>
</reference>
<evidence type="ECO:0000256" key="3">
    <source>
        <dbReference type="ARBA" id="ARBA00022448"/>
    </source>
</evidence>
<keyword evidence="4 9" id="KW-0812">Transmembrane</keyword>